<keyword evidence="3" id="KW-1185">Reference proteome</keyword>
<name>A0A371H996_MUCPR</name>
<dbReference type="InterPro" id="IPR000192">
    <property type="entry name" value="Aminotrans_V_dom"/>
</dbReference>
<sequence>MVLIDAAKGCATVPPDLSKYPTDFVAISFYKLFGYPTGLGALIVGNDAAKGTVSASIADIDFIKRREGIEELSENGTVSFFSIISICHRFKILNSLIVSAISSRSSSLIRGLELVTWNWDELQ</sequence>
<dbReference type="PANTHER" id="PTHR14237:SF80">
    <property type="entry name" value="MOLYBDENUM COFACTOR SULFURASE"/>
    <property type="match status" value="1"/>
</dbReference>
<dbReference type="Pfam" id="PF00266">
    <property type="entry name" value="Aminotran_5"/>
    <property type="match status" value="1"/>
</dbReference>
<evidence type="ECO:0000313" key="3">
    <source>
        <dbReference type="Proteomes" id="UP000257109"/>
    </source>
</evidence>
<dbReference type="Gene3D" id="3.40.640.10">
    <property type="entry name" value="Type I PLP-dependent aspartate aminotransferase-like (Major domain)"/>
    <property type="match status" value="1"/>
</dbReference>
<dbReference type="PANTHER" id="PTHR14237">
    <property type="entry name" value="MOLYBDOPTERIN COFACTOR SULFURASE MOSC"/>
    <property type="match status" value="1"/>
</dbReference>
<feature type="domain" description="Aminotransferase class V" evidence="1">
    <location>
        <begin position="2"/>
        <end position="109"/>
    </location>
</feature>
<dbReference type="AlphaFoldDB" id="A0A371H996"/>
<reference evidence="2" key="1">
    <citation type="submission" date="2018-05" db="EMBL/GenBank/DDBJ databases">
        <title>Draft genome of Mucuna pruriens seed.</title>
        <authorList>
            <person name="Nnadi N.E."/>
            <person name="Vos R."/>
            <person name="Hasami M.H."/>
            <person name="Devisetty U.K."/>
            <person name="Aguiy J.C."/>
        </authorList>
    </citation>
    <scope>NUCLEOTIDE SEQUENCE [LARGE SCALE GENOMIC DNA]</scope>
    <source>
        <strain evidence="2">JCA_2017</strain>
    </source>
</reference>
<organism evidence="2 3">
    <name type="scientific">Mucuna pruriens</name>
    <name type="common">Velvet bean</name>
    <name type="synonym">Dolichos pruriens</name>
    <dbReference type="NCBI Taxonomy" id="157652"/>
    <lineage>
        <taxon>Eukaryota</taxon>
        <taxon>Viridiplantae</taxon>
        <taxon>Streptophyta</taxon>
        <taxon>Embryophyta</taxon>
        <taxon>Tracheophyta</taxon>
        <taxon>Spermatophyta</taxon>
        <taxon>Magnoliopsida</taxon>
        <taxon>eudicotyledons</taxon>
        <taxon>Gunneridae</taxon>
        <taxon>Pentapetalae</taxon>
        <taxon>rosids</taxon>
        <taxon>fabids</taxon>
        <taxon>Fabales</taxon>
        <taxon>Fabaceae</taxon>
        <taxon>Papilionoideae</taxon>
        <taxon>50 kb inversion clade</taxon>
        <taxon>NPAAA clade</taxon>
        <taxon>indigoferoid/millettioid clade</taxon>
        <taxon>Phaseoleae</taxon>
        <taxon>Mucuna</taxon>
    </lineage>
</organism>
<dbReference type="STRING" id="157652.A0A371H996"/>
<proteinExistence type="predicted"/>
<evidence type="ECO:0000313" key="2">
    <source>
        <dbReference type="EMBL" id="RDX99355.1"/>
    </source>
</evidence>
<gene>
    <name evidence="2" type="primary">ABA3</name>
    <name evidence="2" type="ORF">CR513_17601</name>
</gene>
<evidence type="ECO:0000259" key="1">
    <source>
        <dbReference type="Pfam" id="PF00266"/>
    </source>
</evidence>
<feature type="non-terminal residue" evidence="2">
    <location>
        <position position="1"/>
    </location>
</feature>
<dbReference type="SUPFAM" id="SSF53383">
    <property type="entry name" value="PLP-dependent transferases"/>
    <property type="match status" value="1"/>
</dbReference>
<protein>
    <submittedName>
        <fullName evidence="2">Molybdenum cofactor sulfurase</fullName>
    </submittedName>
</protein>
<dbReference type="InterPro" id="IPR015424">
    <property type="entry name" value="PyrdxlP-dep_Trfase"/>
</dbReference>
<dbReference type="InterPro" id="IPR015421">
    <property type="entry name" value="PyrdxlP-dep_Trfase_major"/>
</dbReference>
<comment type="caution">
    <text evidence="2">The sequence shown here is derived from an EMBL/GenBank/DDBJ whole genome shotgun (WGS) entry which is preliminary data.</text>
</comment>
<dbReference type="OrthoDB" id="10264306at2759"/>
<dbReference type="Proteomes" id="UP000257109">
    <property type="component" value="Unassembled WGS sequence"/>
</dbReference>
<accession>A0A371H996</accession>
<dbReference type="EMBL" id="QJKJ01003246">
    <property type="protein sequence ID" value="RDX99355.1"/>
    <property type="molecule type" value="Genomic_DNA"/>
</dbReference>